<evidence type="ECO:0000313" key="2">
    <source>
        <dbReference type="EMBL" id="EGC03981.1"/>
    </source>
</evidence>
<reference evidence="2 3" key="1">
    <citation type="submission" date="2011-02" db="EMBL/GenBank/DDBJ databases">
        <authorList>
            <person name="Nelson K.E."/>
            <person name="Sutton G."/>
            <person name="Torralba M."/>
            <person name="Durkin S."/>
            <person name="Harkins D."/>
            <person name="Montgomery R."/>
            <person name="Ziemer C."/>
            <person name="Klaassens E."/>
            <person name="Ocuiv P."/>
            <person name="Morrison M."/>
        </authorList>
    </citation>
    <scope>NUCLEOTIDE SEQUENCE [LARGE SCALE GENOMIC DNA]</scope>
    <source>
        <strain evidence="2 3">8</strain>
    </source>
</reference>
<dbReference type="Proteomes" id="UP000004259">
    <property type="component" value="Unassembled WGS sequence"/>
</dbReference>
<proteinExistence type="predicted"/>
<name>E9S9T0_RUMAL</name>
<keyword evidence="1" id="KW-1133">Transmembrane helix</keyword>
<dbReference type="AlphaFoldDB" id="E9S9T0"/>
<feature type="transmembrane region" description="Helical" evidence="1">
    <location>
        <begin position="104"/>
        <end position="124"/>
    </location>
</feature>
<organism evidence="2 3">
    <name type="scientific">Ruminococcus albus 8</name>
    <dbReference type="NCBI Taxonomy" id="246199"/>
    <lineage>
        <taxon>Bacteria</taxon>
        <taxon>Bacillati</taxon>
        <taxon>Bacillota</taxon>
        <taxon>Clostridia</taxon>
        <taxon>Eubacteriales</taxon>
        <taxon>Oscillospiraceae</taxon>
        <taxon>Ruminococcus</taxon>
    </lineage>
</organism>
<dbReference type="EMBL" id="ADKM02000049">
    <property type="protein sequence ID" value="EGC03981.1"/>
    <property type="molecule type" value="Genomic_DNA"/>
</dbReference>
<gene>
    <name evidence="2" type="ORF">CUS_4970</name>
</gene>
<protein>
    <submittedName>
        <fullName evidence="2">Uncharacterized protein</fullName>
    </submittedName>
</protein>
<feature type="transmembrane region" description="Helical" evidence="1">
    <location>
        <begin position="75"/>
        <end position="98"/>
    </location>
</feature>
<keyword evidence="3" id="KW-1185">Reference proteome</keyword>
<comment type="caution">
    <text evidence="2">The sequence shown here is derived from an EMBL/GenBank/DDBJ whole genome shotgun (WGS) entry which is preliminary data.</text>
</comment>
<sequence length="125" mass="14727">MDWKRCEKHHMYPSDKYAECPFCSGLIDENDSKNAVAEIFAKEEKLSLKKPVNNELLMQQPNVVKKPKKEQKYTFFYNPFWDYLPRIFIIILVLVLYIPSTMIFGFNFWTTLICGTGFLVAIFAK</sequence>
<dbReference type="STRING" id="246199.CUS_4970"/>
<dbReference type="RefSeq" id="WP_002847751.1">
    <property type="nucleotide sequence ID" value="NZ_ADKM02000049.1"/>
</dbReference>
<dbReference type="OrthoDB" id="370565at2"/>
<evidence type="ECO:0000256" key="1">
    <source>
        <dbReference type="SAM" id="Phobius"/>
    </source>
</evidence>
<accession>E9S9T0</accession>
<keyword evidence="1" id="KW-0812">Transmembrane</keyword>
<evidence type="ECO:0000313" key="3">
    <source>
        <dbReference type="Proteomes" id="UP000004259"/>
    </source>
</evidence>
<keyword evidence="1" id="KW-0472">Membrane</keyword>